<name>A0ABQ7MP79_BRACM</name>
<evidence type="ECO:0000313" key="2">
    <source>
        <dbReference type="Proteomes" id="UP000823674"/>
    </source>
</evidence>
<dbReference type="EMBL" id="JADBGQ010000004">
    <property type="protein sequence ID" value="KAG5400325.1"/>
    <property type="molecule type" value="Genomic_DNA"/>
</dbReference>
<accession>A0ABQ7MP79</accession>
<gene>
    <name evidence="1" type="primary">A04g502830.1_BraROA</name>
    <name evidence="1" type="ORF">IGI04_014932</name>
</gene>
<dbReference type="Proteomes" id="UP000823674">
    <property type="component" value="Chromosome A04"/>
</dbReference>
<protein>
    <submittedName>
        <fullName evidence="1">Uncharacterized protein</fullName>
    </submittedName>
</protein>
<organism evidence="1 2">
    <name type="scientific">Brassica rapa subsp. trilocularis</name>
    <dbReference type="NCBI Taxonomy" id="1813537"/>
    <lineage>
        <taxon>Eukaryota</taxon>
        <taxon>Viridiplantae</taxon>
        <taxon>Streptophyta</taxon>
        <taxon>Embryophyta</taxon>
        <taxon>Tracheophyta</taxon>
        <taxon>Spermatophyta</taxon>
        <taxon>Magnoliopsida</taxon>
        <taxon>eudicotyledons</taxon>
        <taxon>Gunneridae</taxon>
        <taxon>Pentapetalae</taxon>
        <taxon>rosids</taxon>
        <taxon>malvids</taxon>
        <taxon>Brassicales</taxon>
        <taxon>Brassicaceae</taxon>
        <taxon>Brassiceae</taxon>
        <taxon>Brassica</taxon>
    </lineage>
</organism>
<reference evidence="1 2" key="1">
    <citation type="submission" date="2021-03" db="EMBL/GenBank/DDBJ databases">
        <authorList>
            <person name="King G.J."/>
            <person name="Bancroft I."/>
            <person name="Baten A."/>
            <person name="Bloomfield J."/>
            <person name="Borpatragohain P."/>
            <person name="He Z."/>
            <person name="Irish N."/>
            <person name="Irwin J."/>
            <person name="Liu K."/>
            <person name="Mauleon R.P."/>
            <person name="Moore J."/>
            <person name="Morris R."/>
            <person name="Ostergaard L."/>
            <person name="Wang B."/>
            <person name="Wells R."/>
        </authorList>
    </citation>
    <scope>NUCLEOTIDE SEQUENCE [LARGE SCALE GENOMIC DNA]</scope>
    <source>
        <strain evidence="1">R-o-18</strain>
        <tissue evidence="1">Leaf</tissue>
    </source>
</reference>
<evidence type="ECO:0000313" key="1">
    <source>
        <dbReference type="EMBL" id="KAG5400325.1"/>
    </source>
</evidence>
<sequence>MDDLLRGHRYPESMAASFISNRRSLLSNTEKSHGKVTDPSTISEQPLLVDRRGGIADEA</sequence>
<comment type="caution">
    <text evidence="1">The sequence shown here is derived from an EMBL/GenBank/DDBJ whole genome shotgun (WGS) entry which is preliminary data.</text>
</comment>
<proteinExistence type="predicted"/>
<keyword evidence="2" id="KW-1185">Reference proteome</keyword>